<protein>
    <submittedName>
        <fullName evidence="1">Uncharacterized protein</fullName>
    </submittedName>
</protein>
<evidence type="ECO:0000313" key="2">
    <source>
        <dbReference type="Proteomes" id="UP000235371"/>
    </source>
</evidence>
<gene>
    <name evidence="1" type="ORF">K444DRAFT_356415</name>
</gene>
<dbReference type="EMBL" id="KZ613783">
    <property type="protein sequence ID" value="PMD63028.1"/>
    <property type="molecule type" value="Genomic_DNA"/>
</dbReference>
<dbReference type="GeneID" id="36580220"/>
<reference evidence="1 2" key="1">
    <citation type="submission" date="2016-04" db="EMBL/GenBank/DDBJ databases">
        <title>A degradative enzymes factory behind the ericoid mycorrhizal symbiosis.</title>
        <authorList>
            <consortium name="DOE Joint Genome Institute"/>
            <person name="Martino E."/>
            <person name="Morin E."/>
            <person name="Grelet G."/>
            <person name="Kuo A."/>
            <person name="Kohler A."/>
            <person name="Daghino S."/>
            <person name="Barry K."/>
            <person name="Choi C."/>
            <person name="Cichocki N."/>
            <person name="Clum A."/>
            <person name="Copeland A."/>
            <person name="Hainaut M."/>
            <person name="Haridas S."/>
            <person name="Labutti K."/>
            <person name="Lindquist E."/>
            <person name="Lipzen A."/>
            <person name="Khouja H.-R."/>
            <person name="Murat C."/>
            <person name="Ohm R."/>
            <person name="Olson A."/>
            <person name="Spatafora J."/>
            <person name="Veneault-Fourrey C."/>
            <person name="Henrissat B."/>
            <person name="Grigoriev I."/>
            <person name="Martin F."/>
            <person name="Perotto S."/>
        </authorList>
    </citation>
    <scope>NUCLEOTIDE SEQUENCE [LARGE SCALE GENOMIC DNA]</scope>
    <source>
        <strain evidence="1 2">E</strain>
    </source>
</reference>
<dbReference type="InParanoid" id="A0A2J6TJ65"/>
<proteinExistence type="predicted"/>
<organism evidence="1 2">
    <name type="scientific">Hyaloscypha bicolor E</name>
    <dbReference type="NCBI Taxonomy" id="1095630"/>
    <lineage>
        <taxon>Eukaryota</taxon>
        <taxon>Fungi</taxon>
        <taxon>Dikarya</taxon>
        <taxon>Ascomycota</taxon>
        <taxon>Pezizomycotina</taxon>
        <taxon>Leotiomycetes</taxon>
        <taxon>Helotiales</taxon>
        <taxon>Hyaloscyphaceae</taxon>
        <taxon>Hyaloscypha</taxon>
        <taxon>Hyaloscypha bicolor</taxon>
    </lineage>
</organism>
<dbReference type="AlphaFoldDB" id="A0A2J6TJ65"/>
<sequence>MLSHIWNGTAMEFPFRLLKYPNVSNWPASYFGRHTEYNARKPQGPGPKPLPARFSIIAGCLEGLHLSGSDSQTNDSLFEDLVELERQPARPTHHPLPVSHANHPFMPFYFRHRKCSYSQRTQGAYPHRSTRPLQSQSPLGLNFDTPHFAPLHNCDYDCDGDKLSQDA</sequence>
<dbReference type="RefSeq" id="XP_024739932.1">
    <property type="nucleotide sequence ID" value="XM_024872139.1"/>
</dbReference>
<name>A0A2J6TJ65_9HELO</name>
<evidence type="ECO:0000313" key="1">
    <source>
        <dbReference type="EMBL" id="PMD63028.1"/>
    </source>
</evidence>
<keyword evidence="2" id="KW-1185">Reference proteome</keyword>
<dbReference type="Proteomes" id="UP000235371">
    <property type="component" value="Unassembled WGS sequence"/>
</dbReference>
<accession>A0A2J6TJ65</accession>